<dbReference type="Proteomes" id="UP000041254">
    <property type="component" value="Unassembled WGS sequence"/>
</dbReference>
<accession>A0A0G4GJW0</accession>
<gene>
    <name evidence="2" type="ORF">Vbra_10042</name>
</gene>
<reference evidence="2 3" key="1">
    <citation type="submission" date="2014-11" db="EMBL/GenBank/DDBJ databases">
        <authorList>
            <person name="Zhu J."/>
            <person name="Qi W."/>
            <person name="Song R."/>
        </authorList>
    </citation>
    <scope>NUCLEOTIDE SEQUENCE [LARGE SCALE GENOMIC DNA]</scope>
</reference>
<evidence type="ECO:0000313" key="3">
    <source>
        <dbReference type="Proteomes" id="UP000041254"/>
    </source>
</evidence>
<dbReference type="EMBL" id="CDMY01000690">
    <property type="protein sequence ID" value="CEM30212.1"/>
    <property type="molecule type" value="Genomic_DNA"/>
</dbReference>
<evidence type="ECO:0000256" key="1">
    <source>
        <dbReference type="SAM" id="MobiDB-lite"/>
    </source>
</evidence>
<feature type="region of interest" description="Disordered" evidence="1">
    <location>
        <begin position="1"/>
        <end position="34"/>
    </location>
</feature>
<dbReference type="VEuPathDB" id="CryptoDB:Vbra_10042"/>
<dbReference type="AlphaFoldDB" id="A0A0G4GJW0"/>
<proteinExistence type="predicted"/>
<keyword evidence="3" id="KW-1185">Reference proteome</keyword>
<protein>
    <submittedName>
        <fullName evidence="2">Uncharacterized protein</fullName>
    </submittedName>
</protein>
<name>A0A0G4GJW0_VITBC</name>
<sequence length="66" mass="7422">MSHEAVHESIPTPPITNPSRHDGCGPSPSRQHVRPVLTVVHPYNSPRGSQATRSLVRWSTTQRIWM</sequence>
<evidence type="ECO:0000313" key="2">
    <source>
        <dbReference type="EMBL" id="CEM30212.1"/>
    </source>
</evidence>
<organism evidence="2 3">
    <name type="scientific">Vitrella brassicaformis (strain CCMP3155)</name>
    <dbReference type="NCBI Taxonomy" id="1169540"/>
    <lineage>
        <taxon>Eukaryota</taxon>
        <taxon>Sar</taxon>
        <taxon>Alveolata</taxon>
        <taxon>Colpodellida</taxon>
        <taxon>Vitrellaceae</taxon>
        <taxon>Vitrella</taxon>
    </lineage>
</organism>
<dbReference type="InParanoid" id="A0A0G4GJW0"/>